<sequence>MNAIHDNEYGRRLSRLQQTIRNLQADACIISTSVNQFYLLGHIFDGYIYLLPDGEPLLFVKRPAGITGGRVNYIRKPEQLPELLSQSRIELPQRVLVECDSISYSAISRLQSALGMPELINVSGEIRRIRSIKSEYELEQLRRSADIHAAVYRQIPHIYREGMTDIQFQIELEREMRLAGSAGIFRTFGENMEIFMGSILAGENAQSASPFDFALGGEGLSPLLPIGANGTKLIPGTTLMVDMAGNYTPWMSDMTRTFAIGEVPEIAHRAHRLSIDICNAIAGTARPGTPCADLYALAEEMVKKNGLADFFMGTKQQAKFVGHGIGLEINEPPVLAPRSKELLECGMTIAVEPKFVLPAIGAVGIENSYIVQQNGLEKITRYEEELTSLS</sequence>
<gene>
    <name evidence="3" type="primary">pepQ</name>
    <name evidence="3" type="ORF">ING2E5A_0587</name>
</gene>
<dbReference type="PANTHER" id="PTHR46112">
    <property type="entry name" value="AMINOPEPTIDASE"/>
    <property type="match status" value="1"/>
</dbReference>
<dbReference type="InterPro" id="IPR000587">
    <property type="entry name" value="Creatinase_N"/>
</dbReference>
<dbReference type="AlphaFoldDB" id="A0A1G4G4F2"/>
<dbReference type="InterPro" id="IPR000994">
    <property type="entry name" value="Pept_M24"/>
</dbReference>
<feature type="domain" description="Creatinase N-terminal" evidence="2">
    <location>
        <begin position="12"/>
        <end position="132"/>
    </location>
</feature>
<dbReference type="PANTHER" id="PTHR46112:SF2">
    <property type="entry name" value="XAA-PRO AMINOPEPTIDASE P-RELATED"/>
    <property type="match status" value="1"/>
</dbReference>
<dbReference type="EMBL" id="LT608328">
    <property type="protein sequence ID" value="SCM55818.1"/>
    <property type="molecule type" value="Genomic_DNA"/>
</dbReference>
<evidence type="ECO:0000313" key="4">
    <source>
        <dbReference type="Proteomes" id="UP000178485"/>
    </source>
</evidence>
<dbReference type="Pfam" id="PF01321">
    <property type="entry name" value="Creatinase_N"/>
    <property type="match status" value="1"/>
</dbReference>
<feature type="domain" description="Peptidase M24" evidence="1">
    <location>
        <begin position="139"/>
        <end position="372"/>
    </location>
</feature>
<dbReference type="Pfam" id="PF00557">
    <property type="entry name" value="Peptidase_M24"/>
    <property type="match status" value="1"/>
</dbReference>
<dbReference type="InterPro" id="IPR036005">
    <property type="entry name" value="Creatinase/aminopeptidase-like"/>
</dbReference>
<name>A0A1G4G4F2_9BACT</name>
<evidence type="ECO:0000259" key="1">
    <source>
        <dbReference type="Pfam" id="PF00557"/>
    </source>
</evidence>
<dbReference type="KEGG" id="pmuc:ING2E5A_0587"/>
<keyword evidence="4" id="KW-1185">Reference proteome</keyword>
<dbReference type="Gene3D" id="3.90.230.10">
    <property type="entry name" value="Creatinase/methionine aminopeptidase superfamily"/>
    <property type="match status" value="1"/>
</dbReference>
<dbReference type="Gene3D" id="3.40.350.10">
    <property type="entry name" value="Creatinase/prolidase N-terminal domain"/>
    <property type="match status" value="1"/>
</dbReference>
<protein>
    <submittedName>
        <fullName evidence="3">Xaa-Pro dipeptidase</fullName>
        <ecNumber evidence="3">3.4.13.9</ecNumber>
    </submittedName>
</protein>
<dbReference type="STRING" id="1642646.ING2E5A_0587"/>
<reference evidence="3 4" key="1">
    <citation type="submission" date="2016-08" db="EMBL/GenBank/DDBJ databases">
        <authorList>
            <person name="Seilhamer J.J."/>
        </authorList>
    </citation>
    <scope>NUCLEOTIDE SEQUENCE [LARGE SCALE GENOMIC DNA]</scope>
    <source>
        <strain evidence="3">ING2-E5A</strain>
    </source>
</reference>
<dbReference type="Proteomes" id="UP000178485">
    <property type="component" value="Chromosome i"/>
</dbReference>
<keyword evidence="3" id="KW-0378">Hydrolase</keyword>
<dbReference type="GO" id="GO:0102009">
    <property type="term" value="F:proline dipeptidase activity"/>
    <property type="evidence" value="ECO:0007669"/>
    <property type="project" value="UniProtKB-EC"/>
</dbReference>
<proteinExistence type="predicted"/>
<keyword evidence="3" id="KW-0224">Dipeptidase</keyword>
<keyword evidence="3" id="KW-0645">Protease</keyword>
<dbReference type="RefSeq" id="WP_071136097.1">
    <property type="nucleotide sequence ID" value="NZ_DUQN01000112.1"/>
</dbReference>
<evidence type="ECO:0000313" key="3">
    <source>
        <dbReference type="EMBL" id="SCM55818.1"/>
    </source>
</evidence>
<dbReference type="CDD" id="cd01066">
    <property type="entry name" value="APP_MetAP"/>
    <property type="match status" value="1"/>
</dbReference>
<accession>A0A1G4G4F2</accession>
<dbReference type="SUPFAM" id="SSF55920">
    <property type="entry name" value="Creatinase/aminopeptidase"/>
    <property type="match status" value="1"/>
</dbReference>
<organism evidence="3 4">
    <name type="scientific">Petrimonas mucosa</name>
    <dbReference type="NCBI Taxonomy" id="1642646"/>
    <lineage>
        <taxon>Bacteria</taxon>
        <taxon>Pseudomonadati</taxon>
        <taxon>Bacteroidota</taxon>
        <taxon>Bacteroidia</taxon>
        <taxon>Bacteroidales</taxon>
        <taxon>Dysgonomonadaceae</taxon>
        <taxon>Petrimonas</taxon>
    </lineage>
</organism>
<evidence type="ECO:0000259" key="2">
    <source>
        <dbReference type="Pfam" id="PF01321"/>
    </source>
</evidence>
<dbReference type="SUPFAM" id="SSF53092">
    <property type="entry name" value="Creatinase/prolidase N-terminal domain"/>
    <property type="match status" value="1"/>
</dbReference>
<dbReference type="EC" id="3.4.13.9" evidence="3"/>
<dbReference type="InterPro" id="IPR050659">
    <property type="entry name" value="Peptidase_M24B"/>
</dbReference>
<dbReference type="InterPro" id="IPR029149">
    <property type="entry name" value="Creatin/AminoP/Spt16_N"/>
</dbReference>